<keyword evidence="3" id="KW-1185">Reference proteome</keyword>
<reference evidence="3" key="2">
    <citation type="submission" date="2019-01" db="EMBL/GenBank/DDBJ databases">
        <title>Genome sequence of Desulfonema ishimotonii strain Tokyo 01.</title>
        <authorList>
            <person name="Fukui M."/>
        </authorList>
    </citation>
    <scope>NUCLEOTIDE SEQUENCE [LARGE SCALE GENOMIC DNA]</scope>
    <source>
        <strain evidence="3">Tokyo 01</strain>
    </source>
</reference>
<evidence type="ECO:0000313" key="3">
    <source>
        <dbReference type="Proteomes" id="UP000288096"/>
    </source>
</evidence>
<dbReference type="AlphaFoldDB" id="A0A401FYM7"/>
<protein>
    <recommendedName>
        <fullName evidence="1">Lcl C-terminal domain-containing protein</fullName>
    </recommendedName>
</protein>
<evidence type="ECO:0000259" key="1">
    <source>
        <dbReference type="Pfam" id="PF07603"/>
    </source>
</evidence>
<evidence type="ECO:0000313" key="2">
    <source>
        <dbReference type="EMBL" id="GBC62071.1"/>
    </source>
</evidence>
<dbReference type="EMBL" id="BEXT01000001">
    <property type="protein sequence ID" value="GBC62071.1"/>
    <property type="molecule type" value="Genomic_DNA"/>
</dbReference>
<name>A0A401FYM7_9BACT</name>
<dbReference type="InterPro" id="IPR011460">
    <property type="entry name" value="Lcl_C"/>
</dbReference>
<dbReference type="OrthoDB" id="5414729at2"/>
<proteinExistence type="predicted"/>
<reference evidence="3" key="1">
    <citation type="submission" date="2017-11" db="EMBL/GenBank/DDBJ databases">
        <authorList>
            <person name="Watanabe M."/>
            <person name="Kojima H."/>
        </authorList>
    </citation>
    <scope>NUCLEOTIDE SEQUENCE [LARGE SCALE GENOMIC DNA]</scope>
    <source>
        <strain evidence="3">Tokyo 01</strain>
    </source>
</reference>
<dbReference type="Proteomes" id="UP000288096">
    <property type="component" value="Unassembled WGS sequence"/>
</dbReference>
<dbReference type="Pfam" id="PF07603">
    <property type="entry name" value="Lcl_C"/>
    <property type="match status" value="1"/>
</dbReference>
<comment type="caution">
    <text evidence="2">The sequence shown here is derived from an EMBL/GenBank/DDBJ whole genome shotgun (WGS) entry which is preliminary data.</text>
</comment>
<dbReference type="RefSeq" id="WP_124329280.1">
    <property type="nucleotide sequence ID" value="NZ_BEXT01000001.1"/>
</dbReference>
<organism evidence="2 3">
    <name type="scientific">Desulfonema ishimotonii</name>
    <dbReference type="NCBI Taxonomy" id="45657"/>
    <lineage>
        <taxon>Bacteria</taxon>
        <taxon>Pseudomonadati</taxon>
        <taxon>Thermodesulfobacteriota</taxon>
        <taxon>Desulfobacteria</taxon>
        <taxon>Desulfobacterales</taxon>
        <taxon>Desulfococcaceae</taxon>
        <taxon>Desulfonema</taxon>
    </lineage>
</organism>
<gene>
    <name evidence="2" type="ORF">DENIS_3034</name>
</gene>
<accession>A0A401FYM7</accession>
<sequence length="101" mass="11449">MLDAGFVLNRCVDYQSAVQYADTLTTGGHTDWRLPRLSELESILRKPPLFPSARSRWLWSSEMYWHGWNKKVHGFMAVGPATWKKDAIGAEQCGSVLAVRP</sequence>
<feature type="domain" description="Lcl C-terminal" evidence="1">
    <location>
        <begin position="12"/>
        <end position="66"/>
    </location>
</feature>